<proteinExistence type="predicted"/>
<dbReference type="AlphaFoldDB" id="A0A8I0MSR6"/>
<keyword evidence="2" id="KW-1185">Reference proteome</keyword>
<dbReference type="EMBL" id="AQHF01000016">
    <property type="protein sequence ID" value="MBE0344605.1"/>
    <property type="molecule type" value="Genomic_DNA"/>
</dbReference>
<evidence type="ECO:0000313" key="2">
    <source>
        <dbReference type="Proteomes" id="UP000660708"/>
    </source>
</evidence>
<sequence length="37" mass="4496">MVNVFTFTSKLDFAWAMRCFIDLFSFQISRYKQGAYY</sequence>
<evidence type="ECO:0000313" key="1">
    <source>
        <dbReference type="EMBL" id="MBE0344605.1"/>
    </source>
</evidence>
<dbReference type="Proteomes" id="UP000660708">
    <property type="component" value="Unassembled WGS sequence"/>
</dbReference>
<gene>
    <name evidence="1" type="ORF">PPEP_a4125</name>
</gene>
<comment type="caution">
    <text evidence="1">The sequence shown here is derived from an EMBL/GenBank/DDBJ whole genome shotgun (WGS) entry which is preliminary data.</text>
</comment>
<protein>
    <submittedName>
        <fullName evidence="1">Uncharacterized protein</fullName>
    </submittedName>
</protein>
<reference evidence="1 2" key="1">
    <citation type="submission" date="2015-06" db="EMBL/GenBank/DDBJ databases">
        <title>Genome sequence of Pseudoalteromonas peptidolytica.</title>
        <authorList>
            <person name="Xie B.-B."/>
            <person name="Rong J.-C."/>
            <person name="Qin Q.-L."/>
            <person name="Zhang Y.-Z."/>
        </authorList>
    </citation>
    <scope>NUCLEOTIDE SEQUENCE [LARGE SCALE GENOMIC DNA]</scope>
    <source>
        <strain evidence="1 2">F12-50-A1</strain>
    </source>
</reference>
<name>A0A8I0MSR6_9GAMM</name>
<accession>A0A8I0MSR6</accession>
<organism evidence="1 2">
    <name type="scientific">Pseudoalteromonas peptidolytica F12-50-A1</name>
    <dbReference type="NCBI Taxonomy" id="1315280"/>
    <lineage>
        <taxon>Bacteria</taxon>
        <taxon>Pseudomonadati</taxon>
        <taxon>Pseudomonadota</taxon>
        <taxon>Gammaproteobacteria</taxon>
        <taxon>Alteromonadales</taxon>
        <taxon>Pseudoalteromonadaceae</taxon>
        <taxon>Pseudoalteromonas</taxon>
    </lineage>
</organism>